<feature type="compositionally biased region" description="Pro residues" evidence="1">
    <location>
        <begin position="114"/>
        <end position="126"/>
    </location>
</feature>
<evidence type="ECO:0000313" key="2">
    <source>
        <dbReference type="EMBL" id="WRI26733.1"/>
    </source>
</evidence>
<feature type="compositionally biased region" description="Polar residues" evidence="1">
    <location>
        <begin position="27"/>
        <end position="36"/>
    </location>
</feature>
<evidence type="ECO:0008006" key="4">
    <source>
        <dbReference type="Google" id="ProtNLM"/>
    </source>
</evidence>
<feature type="region of interest" description="Disordered" evidence="1">
    <location>
        <begin position="1"/>
        <end position="132"/>
    </location>
</feature>
<dbReference type="RefSeq" id="WP_323989965.1">
    <property type="nucleotide sequence ID" value="NZ_CP139639.1"/>
</dbReference>
<sequence length="314" mass="34535">MSVSAYNQSVAPNFDKTSPGAEKPSNERSATATRAQVSAGIHFTSHSSHCGPIFGGPPLRPLPENVRPNPGPPPRPLPENVRPNPGPPPRPLPENVRPNPGPPPRPLPENVRPNPGPPPRPTPVLPDPHYSKQSNEQLAQALLNNYDAFRGRWPSRSVTQQNLEKMANRPLTGNPSTDANIRLANELLRRPGLLQSLDRNGSTGGLDGRLSKDDIRSFIQSDNPLKSKDDKQLVQEMLNHFNELKGGFCSGTIKLRDLHALAMRPLTGNPRSDHLIQLAQEVMARSNLMSAMDNVHSWQRDGKISRQELDALLR</sequence>
<dbReference type="Proteomes" id="UP001322392">
    <property type="component" value="Chromosome"/>
</dbReference>
<proteinExistence type="predicted"/>
<evidence type="ECO:0000256" key="1">
    <source>
        <dbReference type="SAM" id="MobiDB-lite"/>
    </source>
</evidence>
<dbReference type="EMBL" id="CP139639">
    <property type="protein sequence ID" value="WRI26733.1"/>
    <property type="molecule type" value="Genomic_DNA"/>
</dbReference>
<protein>
    <recommendedName>
        <fullName evidence="4">Type III secretion effector protein</fullName>
    </recommendedName>
</protein>
<gene>
    <name evidence="2" type="ORF">SPL95_10570</name>
</gene>
<name>A0ABZ1ADL7_9PSED</name>
<keyword evidence="3" id="KW-1185">Reference proteome</keyword>
<accession>A0ABZ1ADL7</accession>
<evidence type="ECO:0000313" key="3">
    <source>
        <dbReference type="Proteomes" id="UP001322392"/>
    </source>
</evidence>
<feature type="compositionally biased region" description="Polar residues" evidence="1">
    <location>
        <begin position="1"/>
        <end position="11"/>
    </location>
</feature>
<reference evidence="2 3" key="1">
    <citation type="submission" date="2023-12" db="EMBL/GenBank/DDBJ databases">
        <title>First complete genome sequence of Pseudomonas canadensis strain Pcan-CK-23 isolated from homogenized tissues of Zophobas morio larvae.</title>
        <authorList>
            <person name="Kundlacz C."/>
            <person name="Aldeia C."/>
            <person name="Eddoubaji Y."/>
            <person name="Campos-Madueno E.I."/>
            <person name="Endimiani A."/>
        </authorList>
    </citation>
    <scope>NUCLEOTIDE SEQUENCE [LARGE SCALE GENOMIC DNA]</scope>
    <source>
        <strain evidence="2 3">Pcan-CK-23</strain>
    </source>
</reference>
<organism evidence="2 3">
    <name type="scientific">Pseudomonas canadensis</name>
    <dbReference type="NCBI Taxonomy" id="915099"/>
    <lineage>
        <taxon>Bacteria</taxon>
        <taxon>Pseudomonadati</taxon>
        <taxon>Pseudomonadota</taxon>
        <taxon>Gammaproteobacteria</taxon>
        <taxon>Pseudomonadales</taxon>
        <taxon>Pseudomonadaceae</taxon>
        <taxon>Pseudomonas</taxon>
    </lineage>
</organism>